<dbReference type="PANTHER" id="PTHR45883:SF2">
    <property type="entry name" value="HSC70-INTERACTING PROTEIN"/>
    <property type="match status" value="1"/>
</dbReference>
<dbReference type="Pfam" id="PF18253">
    <property type="entry name" value="HipN"/>
    <property type="match status" value="1"/>
</dbReference>
<dbReference type="InterPro" id="IPR034649">
    <property type="entry name" value="Hip_N"/>
</dbReference>
<proteinExistence type="predicted"/>
<dbReference type="InterPro" id="IPR006636">
    <property type="entry name" value="STI1_HS-bd"/>
</dbReference>
<feature type="region of interest" description="Disordered" evidence="3">
    <location>
        <begin position="40"/>
        <end position="133"/>
    </location>
</feature>
<feature type="compositionally biased region" description="Basic and acidic residues" evidence="3">
    <location>
        <begin position="283"/>
        <end position="294"/>
    </location>
</feature>
<dbReference type="EMBL" id="JAAPAO010000137">
    <property type="protein sequence ID" value="KAF4671470.1"/>
    <property type="molecule type" value="Genomic_DNA"/>
</dbReference>
<dbReference type="InterPro" id="IPR041243">
    <property type="entry name" value="STI1/HOP_DP"/>
</dbReference>
<feature type="region of interest" description="Disordered" evidence="3">
    <location>
        <begin position="256"/>
        <end position="319"/>
    </location>
</feature>
<keyword evidence="2" id="KW-0802">TPR repeat</keyword>
<keyword evidence="1" id="KW-0677">Repeat</keyword>
<evidence type="ECO:0000256" key="3">
    <source>
        <dbReference type="SAM" id="MobiDB-lite"/>
    </source>
</evidence>
<protein>
    <recommendedName>
        <fullName evidence="4">STI1 domain-containing protein</fullName>
    </recommendedName>
</protein>
<feature type="compositionally biased region" description="Basic and acidic residues" evidence="3">
    <location>
        <begin position="117"/>
        <end position="132"/>
    </location>
</feature>
<dbReference type="Gene3D" id="1.10.260.100">
    <property type="match status" value="1"/>
</dbReference>
<evidence type="ECO:0000259" key="4">
    <source>
        <dbReference type="SMART" id="SM00727"/>
    </source>
</evidence>
<dbReference type="InterPro" id="IPR011990">
    <property type="entry name" value="TPR-like_helical_dom_sf"/>
</dbReference>
<gene>
    <name evidence="5" type="ORF">FOL47_001522</name>
</gene>
<sequence length="377" mass="41989">MDTTKINQLKGFIDTVKANPEMLYRPELGFFKSYLESLGATLPPKTEDTSSAEEEEEEQRMPRTHETHGESSPKETPQEEEEEPIVDPPKPDESIFNDPSDPEKLEPESEAVPSTGPEDKVELRDDEMDKQNGLKQEATEALEDGDLHKALDKYSEAIDMGGATALLFARRATVLLKLKRPLAAISDADAALKLNPDSGRAYRIRGIANRKLQRWEQAHSDLAAAQNIDFDEATEEVHKYVDEKWDKISQMRREYQNQLDENNKLRKEREIKKRRAAAQKAYEAQKEADEEHHPQSSSSSMPGGFPGGMPGGMPHMSDPDLQAAFSNPKVMAAMQEMMQNPANAMKYMSDPEVGPILQKLMSKVGGAMPGGGFPGAH</sequence>
<feature type="compositionally biased region" description="Basic and acidic residues" evidence="3">
    <location>
        <begin position="59"/>
        <end position="77"/>
    </location>
</feature>
<dbReference type="FunFam" id="6.10.250.3420:FF:000001">
    <property type="entry name" value="Hsc70-interacting protein-like protein"/>
    <property type="match status" value="1"/>
</dbReference>
<dbReference type="Pfam" id="PF17830">
    <property type="entry name" value="STI1-HOP_DP"/>
    <property type="match status" value="1"/>
</dbReference>
<dbReference type="GO" id="GO:0046983">
    <property type="term" value="F:protein dimerization activity"/>
    <property type="evidence" value="ECO:0007669"/>
    <property type="project" value="InterPro"/>
</dbReference>
<dbReference type="SUPFAM" id="SSF48452">
    <property type="entry name" value="TPR-like"/>
    <property type="match status" value="1"/>
</dbReference>
<dbReference type="Proteomes" id="UP000591131">
    <property type="component" value="Unassembled WGS sequence"/>
</dbReference>
<evidence type="ECO:0000313" key="5">
    <source>
        <dbReference type="EMBL" id="KAF4671470.1"/>
    </source>
</evidence>
<name>A0A7J6MJV3_PERCH</name>
<evidence type="ECO:0000256" key="2">
    <source>
        <dbReference type="ARBA" id="ARBA00022803"/>
    </source>
</evidence>
<organism evidence="5 6">
    <name type="scientific">Perkinsus chesapeaki</name>
    <name type="common">Clam parasite</name>
    <name type="synonym">Perkinsus andrewsi</name>
    <dbReference type="NCBI Taxonomy" id="330153"/>
    <lineage>
        <taxon>Eukaryota</taxon>
        <taxon>Sar</taxon>
        <taxon>Alveolata</taxon>
        <taxon>Perkinsozoa</taxon>
        <taxon>Perkinsea</taxon>
        <taxon>Perkinsida</taxon>
        <taxon>Perkinsidae</taxon>
        <taxon>Perkinsus</taxon>
    </lineage>
</organism>
<feature type="domain" description="STI1" evidence="4">
    <location>
        <begin position="318"/>
        <end position="357"/>
    </location>
</feature>
<dbReference type="OrthoDB" id="533763at2759"/>
<evidence type="ECO:0000313" key="6">
    <source>
        <dbReference type="Proteomes" id="UP000591131"/>
    </source>
</evidence>
<dbReference type="CDD" id="cd14438">
    <property type="entry name" value="Hip_N"/>
    <property type="match status" value="1"/>
</dbReference>
<feature type="compositionally biased region" description="Basic and acidic residues" evidence="3">
    <location>
        <begin position="256"/>
        <end position="271"/>
    </location>
</feature>
<dbReference type="PANTHER" id="PTHR45883">
    <property type="entry name" value="HSC70-INTERACTING PROTEIN"/>
    <property type="match status" value="1"/>
</dbReference>
<dbReference type="Gene3D" id="1.25.40.10">
    <property type="entry name" value="Tetratricopeptide repeat domain"/>
    <property type="match status" value="1"/>
</dbReference>
<comment type="caution">
    <text evidence="5">The sequence shown here is derived from an EMBL/GenBank/DDBJ whole genome shotgun (WGS) entry which is preliminary data.</text>
</comment>
<dbReference type="SMART" id="SM00727">
    <property type="entry name" value="STI1"/>
    <property type="match status" value="1"/>
</dbReference>
<dbReference type="AlphaFoldDB" id="A0A7J6MJV3"/>
<reference evidence="5 6" key="1">
    <citation type="submission" date="2020-04" db="EMBL/GenBank/DDBJ databases">
        <title>Perkinsus chesapeaki whole genome sequence.</title>
        <authorList>
            <person name="Bogema D.R."/>
        </authorList>
    </citation>
    <scope>NUCLEOTIDE SEQUENCE [LARGE SCALE GENOMIC DNA]</scope>
    <source>
        <strain evidence="5">ATCC PRA-425</strain>
    </source>
</reference>
<dbReference type="GO" id="GO:0030544">
    <property type="term" value="F:Hsp70 protein binding"/>
    <property type="evidence" value="ECO:0007669"/>
    <property type="project" value="TreeGrafter"/>
</dbReference>
<evidence type="ECO:0000256" key="1">
    <source>
        <dbReference type="ARBA" id="ARBA00022737"/>
    </source>
</evidence>
<dbReference type="Gene3D" id="6.10.250.3420">
    <property type="match status" value="1"/>
</dbReference>
<accession>A0A7J6MJV3</accession>
<keyword evidence="6" id="KW-1185">Reference proteome</keyword>